<comment type="caution">
    <text evidence="2">The sequence shown here is derived from an EMBL/GenBank/DDBJ whole genome shotgun (WGS) entry which is preliminary data.</text>
</comment>
<proteinExistence type="predicted"/>
<protein>
    <submittedName>
        <fullName evidence="2">Uncharacterized protein</fullName>
    </submittedName>
</protein>
<organism evidence="2">
    <name type="scientific">Sesamum calycinum</name>
    <dbReference type="NCBI Taxonomy" id="2727403"/>
    <lineage>
        <taxon>Eukaryota</taxon>
        <taxon>Viridiplantae</taxon>
        <taxon>Streptophyta</taxon>
        <taxon>Embryophyta</taxon>
        <taxon>Tracheophyta</taxon>
        <taxon>Spermatophyta</taxon>
        <taxon>Magnoliopsida</taxon>
        <taxon>eudicotyledons</taxon>
        <taxon>Gunneridae</taxon>
        <taxon>Pentapetalae</taxon>
        <taxon>asterids</taxon>
        <taxon>lamiids</taxon>
        <taxon>Lamiales</taxon>
        <taxon>Pedaliaceae</taxon>
        <taxon>Sesamum</taxon>
    </lineage>
</organism>
<name>A0AAW2QY31_9LAMI</name>
<evidence type="ECO:0000256" key="1">
    <source>
        <dbReference type="SAM" id="MobiDB-lite"/>
    </source>
</evidence>
<evidence type="ECO:0000313" key="2">
    <source>
        <dbReference type="EMBL" id="KAL0372822.1"/>
    </source>
</evidence>
<feature type="compositionally biased region" description="Basic and acidic residues" evidence="1">
    <location>
        <begin position="67"/>
        <end position="95"/>
    </location>
</feature>
<accession>A0AAW2QY31</accession>
<sequence>MRKISGQVLSTKPVSLARAAKLVSRFAGVDNGSSSAVSLYLQRTAEAFNHLVQFHNKRKTGTDLENSPERKRVQKSQTDRPEKNPDGKEAQDGKSRGKRGRKTETGVAEENPFEDEVKDSKSGAEEQMKEKRRRRRRRGRVMALIWRGRPTVRRAVRRVEDTKVLIRKFLMIGLLHLTKSKRMMVIGNDDEYRISLADDNVLKSIMKEGVIYIYNQD</sequence>
<dbReference type="PANTHER" id="PTHR48227:SF1">
    <property type="entry name" value="DNA LIGASE 1-LIKE"/>
    <property type="match status" value="1"/>
</dbReference>
<dbReference type="PANTHER" id="PTHR48227">
    <property type="entry name" value="DNA TOPOISOMERASE 1-LIKE"/>
    <property type="match status" value="1"/>
</dbReference>
<feature type="region of interest" description="Disordered" evidence="1">
    <location>
        <begin position="58"/>
        <end position="137"/>
    </location>
</feature>
<dbReference type="AlphaFoldDB" id="A0AAW2QY31"/>
<reference evidence="2" key="1">
    <citation type="submission" date="2020-06" db="EMBL/GenBank/DDBJ databases">
        <authorList>
            <person name="Li T."/>
            <person name="Hu X."/>
            <person name="Zhang T."/>
            <person name="Song X."/>
            <person name="Zhang H."/>
            <person name="Dai N."/>
            <person name="Sheng W."/>
            <person name="Hou X."/>
            <person name="Wei L."/>
        </authorList>
    </citation>
    <scope>NUCLEOTIDE SEQUENCE</scope>
    <source>
        <strain evidence="2">KEN8</strain>
        <tissue evidence="2">Leaf</tissue>
    </source>
</reference>
<gene>
    <name evidence="2" type="ORF">Scaly_0963800</name>
</gene>
<dbReference type="EMBL" id="JACGWM010000005">
    <property type="protein sequence ID" value="KAL0372822.1"/>
    <property type="molecule type" value="Genomic_DNA"/>
</dbReference>
<feature type="compositionally biased region" description="Basic and acidic residues" evidence="1">
    <location>
        <begin position="118"/>
        <end position="129"/>
    </location>
</feature>
<reference evidence="2" key="2">
    <citation type="journal article" date="2024" name="Plant">
        <title>Genomic evolution and insights into agronomic trait innovations of Sesamum species.</title>
        <authorList>
            <person name="Miao H."/>
            <person name="Wang L."/>
            <person name="Qu L."/>
            <person name="Liu H."/>
            <person name="Sun Y."/>
            <person name="Le M."/>
            <person name="Wang Q."/>
            <person name="Wei S."/>
            <person name="Zheng Y."/>
            <person name="Lin W."/>
            <person name="Duan Y."/>
            <person name="Cao H."/>
            <person name="Xiong S."/>
            <person name="Wang X."/>
            <person name="Wei L."/>
            <person name="Li C."/>
            <person name="Ma Q."/>
            <person name="Ju M."/>
            <person name="Zhao R."/>
            <person name="Li G."/>
            <person name="Mu C."/>
            <person name="Tian Q."/>
            <person name="Mei H."/>
            <person name="Zhang T."/>
            <person name="Gao T."/>
            <person name="Zhang H."/>
        </authorList>
    </citation>
    <scope>NUCLEOTIDE SEQUENCE</scope>
    <source>
        <strain evidence="2">KEN8</strain>
    </source>
</reference>